<reference evidence="3" key="2">
    <citation type="journal article" date="2024" name="Plant">
        <title>Genomic evolution and insights into agronomic trait innovations of Sesamum species.</title>
        <authorList>
            <person name="Miao H."/>
            <person name="Wang L."/>
            <person name="Qu L."/>
            <person name="Liu H."/>
            <person name="Sun Y."/>
            <person name="Le M."/>
            <person name="Wang Q."/>
            <person name="Wei S."/>
            <person name="Zheng Y."/>
            <person name="Lin W."/>
            <person name="Duan Y."/>
            <person name="Cao H."/>
            <person name="Xiong S."/>
            <person name="Wang X."/>
            <person name="Wei L."/>
            <person name="Li C."/>
            <person name="Ma Q."/>
            <person name="Ju M."/>
            <person name="Zhao R."/>
            <person name="Li G."/>
            <person name="Mu C."/>
            <person name="Tian Q."/>
            <person name="Mei H."/>
            <person name="Zhang T."/>
            <person name="Gao T."/>
            <person name="Zhang H."/>
        </authorList>
    </citation>
    <scope>NUCLEOTIDE SEQUENCE</scope>
    <source>
        <strain evidence="3">KEN8</strain>
    </source>
</reference>
<gene>
    <name evidence="3" type="ORF">Scaly_2554000</name>
</gene>
<evidence type="ECO:0000259" key="2">
    <source>
        <dbReference type="Pfam" id="PF22725"/>
    </source>
</evidence>
<evidence type="ECO:0000313" key="3">
    <source>
        <dbReference type="EMBL" id="KAL0286909.1"/>
    </source>
</evidence>
<dbReference type="PANTHER" id="PTHR42840:SF5">
    <property type="entry name" value="NAD(P)-BINDING ROSSMANN-FOLD SUPERFAMILY PROTEIN"/>
    <property type="match status" value="1"/>
</dbReference>
<protein>
    <recommendedName>
        <fullName evidence="2">GFO/IDH/MocA-like oxidoreductase domain-containing protein</fullName>
    </recommendedName>
</protein>
<comment type="similarity">
    <text evidence="1">Belongs to the Gfo/Idh/MocA family.</text>
</comment>
<dbReference type="EMBL" id="JACGWM010001848">
    <property type="protein sequence ID" value="KAL0286909.1"/>
    <property type="molecule type" value="Genomic_DNA"/>
</dbReference>
<comment type="caution">
    <text evidence="3">The sequence shown here is derived from an EMBL/GenBank/DDBJ whole genome shotgun (WGS) entry which is preliminary data.</text>
</comment>
<dbReference type="InterPro" id="IPR055170">
    <property type="entry name" value="GFO_IDH_MocA-like_dom"/>
</dbReference>
<reference evidence="3" key="1">
    <citation type="submission" date="2020-06" db="EMBL/GenBank/DDBJ databases">
        <authorList>
            <person name="Li T."/>
            <person name="Hu X."/>
            <person name="Zhang T."/>
            <person name="Song X."/>
            <person name="Zhang H."/>
            <person name="Dai N."/>
            <person name="Sheng W."/>
            <person name="Hou X."/>
            <person name="Wei L."/>
        </authorList>
    </citation>
    <scope>NUCLEOTIDE SEQUENCE</scope>
    <source>
        <strain evidence="3">KEN8</strain>
        <tissue evidence="3">Leaf</tissue>
    </source>
</reference>
<dbReference type="PANTHER" id="PTHR42840">
    <property type="entry name" value="NAD(P)-BINDING ROSSMANN-FOLD SUPERFAMILY PROTEIN-RELATED"/>
    <property type="match status" value="1"/>
</dbReference>
<dbReference type="GO" id="GO:0005737">
    <property type="term" value="C:cytoplasm"/>
    <property type="evidence" value="ECO:0007669"/>
    <property type="project" value="TreeGrafter"/>
</dbReference>
<sequence length="307" mass="33478">MHAGGSPYVTDIQLFSGRGVYLLIGRRWVSGQLILLCKWGDAVNEIIEDASIVAVLVVLAAQFQASSLLSISVDLSLKLLRNGKHVLQAINEVKTALSTYNSLSTSLPRQPIWAIAENYRFEPAFLEGKKLMPDIGDLVNFQILVEAPMNSSNPYFSSSWRHNFTGGYILDMAVHFVAVLRMLAGCEVTSVSAMTSHVDTTLPPPDSMSSIIRLENGRSGVLVAVLSGKTFKLVHRFVGAKGTLQIDVENREGKFGFSPVLSSSQKDLTFRAEPRLSVIEGARDVAVIEAILESGNKQGALVQVNRF</sequence>
<name>A0AAW2IXU6_9LAMI</name>
<evidence type="ECO:0000256" key="1">
    <source>
        <dbReference type="ARBA" id="ARBA00010928"/>
    </source>
</evidence>
<dbReference type="GO" id="GO:0006740">
    <property type="term" value="P:NADPH regeneration"/>
    <property type="evidence" value="ECO:0007669"/>
    <property type="project" value="TreeGrafter"/>
</dbReference>
<dbReference type="GO" id="GO:0016491">
    <property type="term" value="F:oxidoreductase activity"/>
    <property type="evidence" value="ECO:0007669"/>
    <property type="project" value="TreeGrafter"/>
</dbReference>
<dbReference type="SUPFAM" id="SSF55347">
    <property type="entry name" value="Glyceraldehyde-3-phosphate dehydrogenase-like, C-terminal domain"/>
    <property type="match status" value="1"/>
</dbReference>
<feature type="domain" description="GFO/IDH/MocA-like oxidoreductase" evidence="2">
    <location>
        <begin position="135"/>
        <end position="244"/>
    </location>
</feature>
<proteinExistence type="inferred from homology"/>
<dbReference type="AlphaFoldDB" id="A0AAW2IXU6"/>
<dbReference type="Pfam" id="PF22725">
    <property type="entry name" value="GFO_IDH_MocA_C3"/>
    <property type="match status" value="1"/>
</dbReference>
<accession>A0AAW2IXU6</accession>
<dbReference type="Gene3D" id="3.30.360.10">
    <property type="entry name" value="Dihydrodipicolinate Reductase, domain 2"/>
    <property type="match status" value="1"/>
</dbReference>
<organism evidence="3">
    <name type="scientific">Sesamum calycinum</name>
    <dbReference type="NCBI Taxonomy" id="2727403"/>
    <lineage>
        <taxon>Eukaryota</taxon>
        <taxon>Viridiplantae</taxon>
        <taxon>Streptophyta</taxon>
        <taxon>Embryophyta</taxon>
        <taxon>Tracheophyta</taxon>
        <taxon>Spermatophyta</taxon>
        <taxon>Magnoliopsida</taxon>
        <taxon>eudicotyledons</taxon>
        <taxon>Gunneridae</taxon>
        <taxon>Pentapetalae</taxon>
        <taxon>asterids</taxon>
        <taxon>lamiids</taxon>
        <taxon>Lamiales</taxon>
        <taxon>Pedaliaceae</taxon>
        <taxon>Sesamum</taxon>
    </lineage>
</organism>